<evidence type="ECO:0000256" key="2">
    <source>
        <dbReference type="ARBA" id="ARBA00006993"/>
    </source>
</evidence>
<feature type="compositionally biased region" description="Polar residues" evidence="8">
    <location>
        <begin position="254"/>
        <end position="285"/>
    </location>
</feature>
<dbReference type="PANTHER" id="PTHR12902">
    <property type="entry name" value="WASP-1"/>
    <property type="match status" value="1"/>
</dbReference>
<dbReference type="Pfam" id="PF02205">
    <property type="entry name" value="WH2"/>
    <property type="match status" value="1"/>
</dbReference>
<feature type="domain" description="WH2" evidence="9">
    <location>
        <begin position="492"/>
        <end position="509"/>
    </location>
</feature>
<feature type="compositionally biased region" description="Pro residues" evidence="8">
    <location>
        <begin position="374"/>
        <end position="386"/>
    </location>
</feature>
<dbReference type="GO" id="GO:0005856">
    <property type="term" value="C:cytoskeleton"/>
    <property type="evidence" value="ECO:0007669"/>
    <property type="project" value="UniProtKB-SubCell"/>
</dbReference>
<dbReference type="GO" id="GO:0030036">
    <property type="term" value="P:actin cytoskeleton organization"/>
    <property type="evidence" value="ECO:0007669"/>
    <property type="project" value="UniProtKB-UniRule"/>
</dbReference>
<feature type="compositionally biased region" description="Low complexity" evidence="8">
    <location>
        <begin position="395"/>
        <end position="415"/>
    </location>
</feature>
<dbReference type="FunFam" id="1.20.5.340:FF:000012">
    <property type="entry name" value="Wiskott-Aldrich syndrome protein family member 1"/>
    <property type="match status" value="1"/>
</dbReference>
<keyword evidence="6 7" id="KW-0206">Cytoskeleton</keyword>
<evidence type="ECO:0000256" key="7">
    <source>
        <dbReference type="RuleBase" id="RU367034"/>
    </source>
</evidence>
<reference evidence="10" key="2">
    <citation type="submission" date="2016-06" db="EMBL/GenBank/DDBJ databases">
        <title>The genome of a short-lived fish provides insights into sex chromosome evolution and the genetic control of aging.</title>
        <authorList>
            <person name="Reichwald K."/>
            <person name="Felder M."/>
            <person name="Petzold A."/>
            <person name="Koch P."/>
            <person name="Groth M."/>
            <person name="Platzer M."/>
        </authorList>
    </citation>
    <scope>NUCLEOTIDE SEQUENCE</scope>
    <source>
        <tissue evidence="10">Brain</tissue>
    </source>
</reference>
<dbReference type="AlphaFoldDB" id="A0A1A7ZIX3"/>
<feature type="compositionally biased region" description="Low complexity" evidence="8">
    <location>
        <begin position="453"/>
        <end position="468"/>
    </location>
</feature>
<feature type="compositionally biased region" description="Low complexity" evidence="8">
    <location>
        <begin position="320"/>
        <end position="329"/>
    </location>
</feature>
<dbReference type="GO" id="GO:2000601">
    <property type="term" value="P:positive regulation of Arp2/3 complex-mediated actin nucleation"/>
    <property type="evidence" value="ECO:0007669"/>
    <property type="project" value="TreeGrafter"/>
</dbReference>
<dbReference type="GO" id="GO:0034237">
    <property type="term" value="F:protein kinase A regulatory subunit binding"/>
    <property type="evidence" value="ECO:0007669"/>
    <property type="project" value="TreeGrafter"/>
</dbReference>
<comment type="function">
    <text evidence="7">Downstream effector molecule involved in the transmission of signals from tyrosine kinase receptors and small GTPases to the actin cytoskeleton. Promotes formation of actin filaments. Part of the WAVE complex that regulates lamellipodia formation. The WAVE complex regulates actin filament reorganization via its interaction with the Arp2/3 complex.</text>
</comment>
<dbReference type="Gene3D" id="6.10.280.150">
    <property type="match status" value="2"/>
</dbReference>
<dbReference type="InterPro" id="IPR003124">
    <property type="entry name" value="WH2_dom"/>
</dbReference>
<dbReference type="SMART" id="SM00246">
    <property type="entry name" value="WH2"/>
    <property type="match status" value="1"/>
</dbReference>
<proteinExistence type="inferred from homology"/>
<evidence type="ECO:0000256" key="4">
    <source>
        <dbReference type="ARBA" id="ARBA00022553"/>
    </source>
</evidence>
<keyword evidence="4" id="KW-0597">Phosphoprotein</keyword>
<reference evidence="10" key="1">
    <citation type="submission" date="2016-05" db="EMBL/GenBank/DDBJ databases">
        <authorList>
            <person name="Lavstsen T."/>
            <person name="Jespersen J.S."/>
        </authorList>
    </citation>
    <scope>NUCLEOTIDE SEQUENCE</scope>
    <source>
        <tissue evidence="10">Brain</tissue>
    </source>
</reference>
<dbReference type="GO" id="GO:0031209">
    <property type="term" value="C:SCAR complex"/>
    <property type="evidence" value="ECO:0007669"/>
    <property type="project" value="TreeGrafter"/>
</dbReference>
<dbReference type="PROSITE" id="PS51082">
    <property type="entry name" value="WH2"/>
    <property type="match status" value="1"/>
</dbReference>
<dbReference type="PANTHER" id="PTHR12902:SF9">
    <property type="entry name" value="WISKOTT-ALDRICH SYNDROME PROTEIN FAMILY MEMBER"/>
    <property type="match status" value="1"/>
</dbReference>
<comment type="similarity">
    <text evidence="2 7">Belongs to the SCAR/WAVE family.</text>
</comment>
<dbReference type="GO" id="GO:0071933">
    <property type="term" value="F:Arp2/3 complex binding"/>
    <property type="evidence" value="ECO:0007669"/>
    <property type="project" value="TreeGrafter"/>
</dbReference>
<accession>A0A1A7ZIX3</accession>
<dbReference type="CDD" id="cd22073">
    <property type="entry name" value="WH2_WAVE-3"/>
    <property type="match status" value="1"/>
</dbReference>
<feature type="compositionally biased region" description="Pro residues" evidence="8">
    <location>
        <begin position="420"/>
        <end position="452"/>
    </location>
</feature>
<keyword evidence="5 7" id="KW-0009">Actin-binding</keyword>
<comment type="subcellular location">
    <subcellularLocation>
        <location evidence="1 7">Cytoplasm</location>
        <location evidence="1 7">Cytoskeleton</location>
    </subcellularLocation>
</comment>
<keyword evidence="3 7" id="KW-0963">Cytoplasm</keyword>
<dbReference type="GO" id="GO:0003779">
    <property type="term" value="F:actin binding"/>
    <property type="evidence" value="ECO:0007669"/>
    <property type="project" value="UniProtKB-UniRule"/>
</dbReference>
<evidence type="ECO:0000259" key="9">
    <source>
        <dbReference type="PROSITE" id="PS51082"/>
    </source>
</evidence>
<comment type="subunit">
    <text evidence="7">Binds actin and the Arp2/3 complex.</text>
</comment>
<evidence type="ECO:0000256" key="5">
    <source>
        <dbReference type="ARBA" id="ARBA00023203"/>
    </source>
</evidence>
<evidence type="ECO:0000256" key="3">
    <source>
        <dbReference type="ARBA" id="ARBA00022490"/>
    </source>
</evidence>
<dbReference type="InterPro" id="IPR028288">
    <property type="entry name" value="SCAR/WAVE_fam"/>
</dbReference>
<dbReference type="PRINTS" id="PR01217">
    <property type="entry name" value="PRICHEXTENSN"/>
</dbReference>
<gene>
    <name evidence="10" type="primary">Nfu_g_1_009616</name>
</gene>
<feature type="compositionally biased region" description="Basic and acidic residues" evidence="8">
    <location>
        <begin position="207"/>
        <end position="216"/>
    </location>
</feature>
<sequence length="554" mass="60125">MPLVKRNIEPRHLCRGALPDGVTSELECVTNSTLAAIIKQLGSLSCHAEDIFGELFNEANSFYLRMSSLQERVDQLAVKVTQLDSTVEEVSLQDINMRKAFKSSTIQDQQVVSRTSVPNPVVEMYHRCDKPPPLNILTPYRDDKKDALKFYTDPSYFFNLWKEKMLQATEDKRKEKRRQKGCPAHPDRPHSRQAPPRSPLSISEQQKQVEDPSREVKKVRKARNRRQEWNVLAYDKEFRPDARLTPSPYHGMSSEGSLSPDSRSMASDSYPASPNHPSTQASNATHPADHHARDHLAAAQTQSLDRGLRPANQPPGAGGAAAAAGRHAASLGRTPSGHGVQAGGDPTVNGPRQQSVKDYRAGHSGQPSTIPEYYIPPAPPPPPPTIPSSQTAFDSTTAPPSAAASAIPPTSSALSCHYSPSPPPPPTNYIPSPAHPPSGAPPAAPPPPPPGAPVGHPAHPSPPHAAVGQTAAEAAPPTRKSTMLGMIPMSDARSDLLAAIRRGIQLRKVQEQREQEAKREPVGNDVATILSRRIAVEYSESDDDSELDENEWSD</sequence>
<feature type="region of interest" description="Disordered" evidence="8">
    <location>
        <begin position="169"/>
        <end position="223"/>
    </location>
</feature>
<dbReference type="EMBL" id="HADY01003520">
    <property type="protein sequence ID" value="SBP42005.1"/>
    <property type="molecule type" value="Transcribed_RNA"/>
</dbReference>
<protein>
    <recommendedName>
        <fullName evidence="7">Wiskott-Aldrich syndrome protein family member</fullName>
        <shortName evidence="7">WASP family protein member</shortName>
    </recommendedName>
</protein>
<dbReference type="Gene3D" id="1.20.5.340">
    <property type="match status" value="1"/>
</dbReference>
<evidence type="ECO:0000313" key="10">
    <source>
        <dbReference type="EMBL" id="SBP42005.1"/>
    </source>
</evidence>
<organism evidence="10">
    <name type="scientific">Nothobranchius furzeri</name>
    <name type="common">Turquoise killifish</name>
    <dbReference type="NCBI Taxonomy" id="105023"/>
    <lineage>
        <taxon>Eukaryota</taxon>
        <taxon>Metazoa</taxon>
        <taxon>Chordata</taxon>
        <taxon>Craniata</taxon>
        <taxon>Vertebrata</taxon>
        <taxon>Euteleostomi</taxon>
        <taxon>Actinopterygii</taxon>
        <taxon>Neopterygii</taxon>
        <taxon>Teleostei</taxon>
        <taxon>Neoteleostei</taxon>
        <taxon>Acanthomorphata</taxon>
        <taxon>Ovalentaria</taxon>
        <taxon>Atherinomorphae</taxon>
        <taxon>Cyprinodontiformes</taxon>
        <taxon>Nothobranchiidae</taxon>
        <taxon>Nothobranchius</taxon>
    </lineage>
</organism>
<evidence type="ECO:0000256" key="6">
    <source>
        <dbReference type="ARBA" id="ARBA00023212"/>
    </source>
</evidence>
<feature type="region of interest" description="Disordered" evidence="8">
    <location>
        <begin position="244"/>
        <end position="486"/>
    </location>
</feature>
<name>A0A1A7ZIX3_NOTFU</name>
<evidence type="ECO:0000256" key="8">
    <source>
        <dbReference type="SAM" id="MobiDB-lite"/>
    </source>
</evidence>
<evidence type="ECO:0000256" key="1">
    <source>
        <dbReference type="ARBA" id="ARBA00004245"/>
    </source>
</evidence>
<feature type="compositionally biased region" description="Basic and acidic residues" evidence="8">
    <location>
        <begin position="287"/>
        <end position="296"/>
    </location>
</feature>